<dbReference type="InterPro" id="IPR037401">
    <property type="entry name" value="SnoaL-like"/>
</dbReference>
<feature type="domain" description="SnoaL-like" evidence="1">
    <location>
        <begin position="13"/>
        <end position="113"/>
    </location>
</feature>
<evidence type="ECO:0000313" key="2">
    <source>
        <dbReference type="EMBL" id="KIA90552.1"/>
    </source>
</evidence>
<organism evidence="2 3">
    <name type="scientific">Kaistella jeonii</name>
    <dbReference type="NCBI Taxonomy" id="266749"/>
    <lineage>
        <taxon>Bacteria</taxon>
        <taxon>Pseudomonadati</taxon>
        <taxon>Bacteroidota</taxon>
        <taxon>Flavobacteriia</taxon>
        <taxon>Flavobacteriales</taxon>
        <taxon>Weeksellaceae</taxon>
        <taxon>Chryseobacterium group</taxon>
        <taxon>Kaistella</taxon>
    </lineage>
</organism>
<dbReference type="AlphaFoldDB" id="A0A0C1FBU8"/>
<evidence type="ECO:0000313" key="3">
    <source>
        <dbReference type="Proteomes" id="UP000031473"/>
    </source>
</evidence>
<evidence type="ECO:0000259" key="1">
    <source>
        <dbReference type="Pfam" id="PF12680"/>
    </source>
</evidence>
<dbReference type="STRING" id="266749.SAMN05421876_101262"/>
<dbReference type="OrthoDB" id="333383at2"/>
<dbReference type="RefSeq" id="WP_039347613.1">
    <property type="nucleotide sequence ID" value="NZ_FOLA01000001.1"/>
</dbReference>
<keyword evidence="3" id="KW-1185">Reference proteome</keyword>
<dbReference type="Gene3D" id="3.10.450.50">
    <property type="match status" value="1"/>
</dbReference>
<dbReference type="Proteomes" id="UP000031473">
    <property type="component" value="Unassembled WGS sequence"/>
</dbReference>
<protein>
    <recommendedName>
        <fullName evidence="1">SnoaL-like domain-containing protein</fullName>
    </recommendedName>
</protein>
<sequence length="120" mass="14220">MNPDDLKNIAALWFKAFNEHHLENLLELYDDNAEHFSPKLKFREPQTKGLIKGKEALRKWWKDCFERLPSLQYSVNKLTTDSDQVFMEYTRKVEGEEDMQIGEVLEIKNGKIVFSRVYHG</sequence>
<comment type="caution">
    <text evidence="2">The sequence shown here is derived from an EMBL/GenBank/DDBJ whole genome shotgun (WGS) entry which is preliminary data.</text>
</comment>
<reference evidence="2 3" key="1">
    <citation type="submission" date="2014-10" db="EMBL/GenBank/DDBJ databases">
        <title>Kaistella jeonii genome.</title>
        <authorList>
            <person name="Clayton J.T."/>
            <person name="Newman J.D."/>
        </authorList>
    </citation>
    <scope>NUCLEOTIDE SEQUENCE [LARGE SCALE GENOMIC DNA]</scope>
    <source>
        <strain evidence="2 3">DSM 17048</strain>
    </source>
</reference>
<dbReference type="InterPro" id="IPR032710">
    <property type="entry name" value="NTF2-like_dom_sf"/>
</dbReference>
<dbReference type="Pfam" id="PF12680">
    <property type="entry name" value="SnoaL_2"/>
    <property type="match status" value="1"/>
</dbReference>
<proteinExistence type="predicted"/>
<gene>
    <name evidence="2" type="ORF">OA86_01320</name>
</gene>
<dbReference type="SUPFAM" id="SSF54427">
    <property type="entry name" value="NTF2-like"/>
    <property type="match status" value="1"/>
</dbReference>
<name>A0A0C1FBU8_9FLAO</name>
<accession>A0A0C1FBU8</accession>
<dbReference type="EMBL" id="JSYL01000001">
    <property type="protein sequence ID" value="KIA90552.1"/>
    <property type="molecule type" value="Genomic_DNA"/>
</dbReference>